<evidence type="ECO:0000256" key="9">
    <source>
        <dbReference type="SAM" id="MobiDB-lite"/>
    </source>
</evidence>
<evidence type="ECO:0000259" key="10">
    <source>
        <dbReference type="PROSITE" id="PS01031"/>
    </source>
</evidence>
<dbReference type="Pfam" id="PF00011">
    <property type="entry name" value="HSP20"/>
    <property type="match status" value="1"/>
</dbReference>
<comment type="subcellular location">
    <subcellularLocation>
        <location evidence="1">Cytoplasmic vesicle membrane</location>
    </subcellularLocation>
</comment>
<evidence type="ECO:0000256" key="7">
    <source>
        <dbReference type="PROSITE-ProRule" id="PRU00285"/>
    </source>
</evidence>
<evidence type="ECO:0000313" key="12">
    <source>
        <dbReference type="EMBL" id="KAK1792033.1"/>
    </source>
</evidence>
<reference evidence="12" key="1">
    <citation type="submission" date="2023-03" db="EMBL/GenBank/DDBJ databases">
        <title>Electrophorus voltai genome.</title>
        <authorList>
            <person name="Bian C."/>
        </authorList>
    </citation>
    <scope>NUCLEOTIDE SEQUENCE</scope>
    <source>
        <strain evidence="12">CB-2022</strain>
        <tissue evidence="12">Muscle</tissue>
    </source>
</reference>
<dbReference type="PANTHER" id="PTHR45827">
    <property type="entry name" value="SORTING NEXIN"/>
    <property type="match status" value="1"/>
</dbReference>
<gene>
    <name evidence="12" type="ORF">P4O66_001811</name>
</gene>
<feature type="region of interest" description="Disordered" evidence="9">
    <location>
        <begin position="217"/>
        <end position="238"/>
    </location>
</feature>
<dbReference type="Proteomes" id="UP001239994">
    <property type="component" value="Unassembled WGS sequence"/>
</dbReference>
<evidence type="ECO:0000259" key="11">
    <source>
        <dbReference type="PROSITE" id="PS50195"/>
    </source>
</evidence>
<dbReference type="Gene3D" id="2.60.40.790">
    <property type="match status" value="1"/>
</dbReference>
<keyword evidence="4" id="KW-0813">Transport</keyword>
<evidence type="ECO:0000256" key="4">
    <source>
        <dbReference type="ARBA" id="ARBA00022927"/>
    </source>
</evidence>
<dbReference type="Pfam" id="PF00787">
    <property type="entry name" value="PX"/>
    <property type="match status" value="1"/>
</dbReference>
<dbReference type="SUPFAM" id="SSF49764">
    <property type="entry name" value="HSP20-like chaperones"/>
    <property type="match status" value="1"/>
</dbReference>
<dbReference type="GO" id="GO:0030659">
    <property type="term" value="C:cytoplasmic vesicle membrane"/>
    <property type="evidence" value="ECO:0007669"/>
    <property type="project" value="UniProtKB-SubCell"/>
</dbReference>
<dbReference type="EMBL" id="JAROKS010000019">
    <property type="protein sequence ID" value="KAK1792033.1"/>
    <property type="molecule type" value="Genomic_DNA"/>
</dbReference>
<keyword evidence="5" id="KW-0472">Membrane</keyword>
<dbReference type="GO" id="GO:0005886">
    <property type="term" value="C:plasma membrane"/>
    <property type="evidence" value="ECO:0007669"/>
    <property type="project" value="TreeGrafter"/>
</dbReference>
<comment type="caution">
    <text evidence="12">The sequence shown here is derived from an EMBL/GenBank/DDBJ whole genome shotgun (WGS) entry which is preliminary data.</text>
</comment>
<dbReference type="InterPro" id="IPR036871">
    <property type="entry name" value="PX_dom_sf"/>
</dbReference>
<evidence type="ECO:0000256" key="1">
    <source>
        <dbReference type="ARBA" id="ARBA00004156"/>
    </source>
</evidence>
<accession>A0AAD9DSY9</accession>
<dbReference type="GO" id="GO:0097320">
    <property type="term" value="P:plasma membrane tubulation"/>
    <property type="evidence" value="ECO:0007669"/>
    <property type="project" value="TreeGrafter"/>
</dbReference>
<feature type="compositionally biased region" description="Polar residues" evidence="9">
    <location>
        <begin position="217"/>
        <end position="234"/>
    </location>
</feature>
<dbReference type="PROSITE" id="PS50195">
    <property type="entry name" value="PX"/>
    <property type="match status" value="1"/>
</dbReference>
<dbReference type="SMART" id="SM00312">
    <property type="entry name" value="PX"/>
    <property type="match status" value="1"/>
</dbReference>
<dbReference type="InterPro" id="IPR002068">
    <property type="entry name" value="A-crystallin/Hsp20_dom"/>
</dbReference>
<dbReference type="FunFam" id="1.20.1270.60:FF:000033">
    <property type="entry name" value="Sorting nexin"/>
    <property type="match status" value="1"/>
</dbReference>
<evidence type="ECO:0000313" key="13">
    <source>
        <dbReference type="Proteomes" id="UP001239994"/>
    </source>
</evidence>
<organism evidence="12 13">
    <name type="scientific">Electrophorus voltai</name>
    <dbReference type="NCBI Taxonomy" id="2609070"/>
    <lineage>
        <taxon>Eukaryota</taxon>
        <taxon>Metazoa</taxon>
        <taxon>Chordata</taxon>
        <taxon>Craniata</taxon>
        <taxon>Vertebrata</taxon>
        <taxon>Euteleostomi</taxon>
        <taxon>Actinopterygii</taxon>
        <taxon>Neopterygii</taxon>
        <taxon>Teleostei</taxon>
        <taxon>Ostariophysi</taxon>
        <taxon>Gymnotiformes</taxon>
        <taxon>Gymnotoidei</taxon>
        <taxon>Gymnotidae</taxon>
        <taxon>Electrophorus</taxon>
    </lineage>
</organism>
<dbReference type="GO" id="GO:0035091">
    <property type="term" value="F:phosphatidylinositol binding"/>
    <property type="evidence" value="ECO:0007669"/>
    <property type="project" value="InterPro"/>
</dbReference>
<dbReference type="GO" id="GO:0006897">
    <property type="term" value="P:endocytosis"/>
    <property type="evidence" value="ECO:0007669"/>
    <property type="project" value="TreeGrafter"/>
</dbReference>
<evidence type="ECO:0000256" key="2">
    <source>
        <dbReference type="ARBA" id="ARBA00010883"/>
    </source>
</evidence>
<proteinExistence type="inferred from homology"/>
<feature type="domain" description="PX" evidence="11">
    <location>
        <begin position="318"/>
        <end position="428"/>
    </location>
</feature>
<keyword evidence="13" id="KW-1185">Reference proteome</keyword>
<sequence>MIKVNHLWAISNAIVKDTNAQMLRNLKVYVMQEHFPTPGVMAGEGVTISHWISCPVRHQDHFKKRDLGKFTEDHHLFALVGPAWAPLKVETGTGAEPARRDDEDSGEPLFRIMLDVAQFKPEDILIQVFEGWLLIRGQHGVRMDEHGFVSRNFTRKYQLPDHQLQPGDLTAVLCHDGILVVESKERWWTASGFQPSYKTQNQVENYNKAPALNFTTFPATTSQHPPQSYPVSQGSDDDWDDDWDDNSTVADEPGVVSGGFHDFEGNGPSTYRVSTSSMSRGGEAFVLGEASGFVKDGDKICVVMGQHGPEWQENPYPFTCTIDDPTKQTKFKGMKSYISYKLTPTHTQSAVNRRYKHFDWLYARLVEKFPVISVPHIPEKQATGRFEEDFISKRRKGLIWWMNHMTSHPVLARCDVFQHFLTCSSTDEKAWKQGKRKAEKDEMVGANFFLTISTPGAPLDLQEVESKTDGFKAFTKKMDDSVIQVNATLSEFARKQIAGFKKEYQKVGQSFKYLSQAFELDQQTYSVGLNQAIAYTGETYEAIGDYFVEQPKQDVDPVLDLLALYQGHLANYPDIIHVQKGALTKVKESQKHVEEGKMERQQADGIMERCNIISFATLAEIQHFHQTRVRDFKAQMQHYLQQQITFFQKVTGKLEEALRKYDDA</sequence>
<evidence type="ECO:0000256" key="3">
    <source>
        <dbReference type="ARBA" id="ARBA00022443"/>
    </source>
</evidence>
<dbReference type="Gene3D" id="3.30.1520.10">
    <property type="entry name" value="Phox-like domain"/>
    <property type="match status" value="1"/>
</dbReference>
<dbReference type="PANTHER" id="PTHR45827:SF4">
    <property type="entry name" value="SORTING NEXIN-18"/>
    <property type="match status" value="1"/>
</dbReference>
<evidence type="ECO:0008006" key="14">
    <source>
        <dbReference type="Google" id="ProtNLM"/>
    </source>
</evidence>
<dbReference type="InterPro" id="IPR008978">
    <property type="entry name" value="HSP20-like_chaperone"/>
</dbReference>
<dbReference type="FunFam" id="3.30.1520.10:FF:000004">
    <property type="entry name" value="Sorting nexin"/>
    <property type="match status" value="1"/>
</dbReference>
<dbReference type="AlphaFoldDB" id="A0AAD9DSY9"/>
<dbReference type="GO" id="GO:0015031">
    <property type="term" value="P:protein transport"/>
    <property type="evidence" value="ECO:0007669"/>
    <property type="project" value="UniProtKB-KW"/>
</dbReference>
<protein>
    <recommendedName>
        <fullName evidence="14">Sorting nexin</fullName>
    </recommendedName>
</protein>
<dbReference type="InterPro" id="IPR019497">
    <property type="entry name" value="Sorting_nexin_WASP-bd-dom"/>
</dbReference>
<keyword evidence="4" id="KW-0653">Protein transport</keyword>
<dbReference type="Pfam" id="PF10456">
    <property type="entry name" value="BAR_3_WASP_bdg"/>
    <property type="match status" value="1"/>
</dbReference>
<dbReference type="InterPro" id="IPR001436">
    <property type="entry name" value="Alpha-crystallin/sHSP_animal"/>
</dbReference>
<dbReference type="InterPro" id="IPR027267">
    <property type="entry name" value="AH/BAR_dom_sf"/>
</dbReference>
<feature type="domain" description="SHSP" evidence="10">
    <location>
        <begin position="90"/>
        <end position="202"/>
    </location>
</feature>
<evidence type="ECO:0000256" key="5">
    <source>
        <dbReference type="ARBA" id="ARBA00023136"/>
    </source>
</evidence>
<dbReference type="InterPro" id="IPR001683">
    <property type="entry name" value="PX_dom"/>
</dbReference>
<comment type="similarity">
    <text evidence="7 8">Belongs to the small heat shock protein (HSP20) family.</text>
</comment>
<dbReference type="PRINTS" id="PR00299">
    <property type="entry name" value="ACRYSTALLIN"/>
</dbReference>
<comment type="similarity">
    <text evidence="2">Belongs to the sorting nexin family.</text>
</comment>
<dbReference type="SUPFAM" id="SSF64268">
    <property type="entry name" value="PX domain"/>
    <property type="match status" value="1"/>
</dbReference>
<dbReference type="GO" id="GO:0016197">
    <property type="term" value="P:endosomal transport"/>
    <property type="evidence" value="ECO:0007669"/>
    <property type="project" value="TreeGrafter"/>
</dbReference>
<keyword evidence="3" id="KW-0728">SH3 domain</keyword>
<dbReference type="Gene3D" id="1.20.1270.60">
    <property type="entry name" value="Arfaptin homology (AH) domain/BAR domain"/>
    <property type="match status" value="1"/>
</dbReference>
<dbReference type="PROSITE" id="PS01031">
    <property type="entry name" value="SHSP"/>
    <property type="match status" value="1"/>
</dbReference>
<keyword evidence="6" id="KW-0968">Cytoplasmic vesicle</keyword>
<name>A0AAD9DSY9_9TELE</name>
<evidence type="ECO:0000256" key="6">
    <source>
        <dbReference type="ARBA" id="ARBA00023329"/>
    </source>
</evidence>
<dbReference type="GO" id="GO:0036089">
    <property type="term" value="P:cleavage furrow formation"/>
    <property type="evidence" value="ECO:0007669"/>
    <property type="project" value="TreeGrafter"/>
</dbReference>
<evidence type="ECO:0000256" key="8">
    <source>
        <dbReference type="RuleBase" id="RU003616"/>
    </source>
</evidence>